<dbReference type="PANTHER" id="PTHR35866">
    <property type="entry name" value="PUTATIVE-RELATED"/>
    <property type="match status" value="1"/>
</dbReference>
<reference evidence="3" key="1">
    <citation type="submission" date="2023-07" db="EMBL/GenBank/DDBJ databases">
        <title>Christiangramia sp. SM2212., a novel bacterium of the family Flavobacteriaceae isolated from the sea sediment.</title>
        <authorList>
            <person name="Wang J."/>
            <person name="Zhang X."/>
        </authorList>
    </citation>
    <scope>NUCLEOTIDE SEQUENCE [LARGE SCALE GENOMIC DNA]</scope>
    <source>
        <strain evidence="3">SM2212</strain>
    </source>
</reference>
<dbReference type="RefSeq" id="WP_309561799.1">
    <property type="nucleotide sequence ID" value="NZ_JAVJIU010000003.1"/>
</dbReference>
<protein>
    <submittedName>
        <fullName evidence="2">YkgJ family cysteine cluster protein</fullName>
    </submittedName>
</protein>
<accession>A0ABU1ERC4</accession>
<dbReference type="Pfam" id="PF03692">
    <property type="entry name" value="CxxCxxCC"/>
    <property type="match status" value="1"/>
</dbReference>
<sequence length="164" mass="19393">MEEILKSLPEKAKDKKKENRKFFSKLKKRPPKDLDSLMVELHEDEFSRTDCLTCANCCKTTGPLFTQKDIERIAKHFRMKPGEFIDQYLRMDEENDYVLQQVPCPFLGADNYCSVYDKRPKACREYPHTDRKDFHKISTITIRNTAVCPAAFNIVEEMKRRIKH</sequence>
<comment type="caution">
    <text evidence="2">The sequence shown here is derived from an EMBL/GenBank/DDBJ whole genome shotgun (WGS) entry which is preliminary data.</text>
</comment>
<name>A0ABU1ERC4_9FLAO</name>
<evidence type="ECO:0000313" key="2">
    <source>
        <dbReference type="EMBL" id="MDR5590932.1"/>
    </source>
</evidence>
<dbReference type="PANTHER" id="PTHR35866:SF1">
    <property type="entry name" value="YKGJ FAMILY CYSTEINE CLUSTER PROTEIN"/>
    <property type="match status" value="1"/>
</dbReference>
<feature type="compositionally biased region" description="Basic and acidic residues" evidence="1">
    <location>
        <begin position="1"/>
        <end position="21"/>
    </location>
</feature>
<gene>
    <name evidence="2" type="ORF">RE431_09805</name>
</gene>
<proteinExistence type="predicted"/>
<dbReference type="InterPro" id="IPR005358">
    <property type="entry name" value="Puta_zinc/iron-chelating_dom"/>
</dbReference>
<keyword evidence="3" id="KW-1185">Reference proteome</keyword>
<dbReference type="EMBL" id="JAVJIU010000003">
    <property type="protein sequence ID" value="MDR5590932.1"/>
    <property type="molecule type" value="Genomic_DNA"/>
</dbReference>
<evidence type="ECO:0000313" key="3">
    <source>
        <dbReference type="Proteomes" id="UP001257234"/>
    </source>
</evidence>
<feature type="region of interest" description="Disordered" evidence="1">
    <location>
        <begin position="1"/>
        <end position="25"/>
    </location>
</feature>
<dbReference type="Proteomes" id="UP001257234">
    <property type="component" value="Unassembled WGS sequence"/>
</dbReference>
<organism evidence="2 3">
    <name type="scientific">Christiangramia sediminicola</name>
    <dbReference type="NCBI Taxonomy" id="3073267"/>
    <lineage>
        <taxon>Bacteria</taxon>
        <taxon>Pseudomonadati</taxon>
        <taxon>Bacteroidota</taxon>
        <taxon>Flavobacteriia</taxon>
        <taxon>Flavobacteriales</taxon>
        <taxon>Flavobacteriaceae</taxon>
        <taxon>Christiangramia</taxon>
    </lineage>
</organism>
<evidence type="ECO:0000256" key="1">
    <source>
        <dbReference type="SAM" id="MobiDB-lite"/>
    </source>
</evidence>